<keyword evidence="3" id="KW-0804">Transcription</keyword>
<name>A0ABW7Z0H1_9ACTN</name>
<dbReference type="InterPro" id="IPR036388">
    <property type="entry name" value="WH-like_DNA-bd_sf"/>
</dbReference>
<evidence type="ECO:0000313" key="6">
    <source>
        <dbReference type="Proteomes" id="UP001612741"/>
    </source>
</evidence>
<evidence type="ECO:0000256" key="2">
    <source>
        <dbReference type="ARBA" id="ARBA00023125"/>
    </source>
</evidence>
<dbReference type="SMART" id="SM00418">
    <property type="entry name" value="HTH_ARSR"/>
    <property type="match status" value="1"/>
</dbReference>
<evidence type="ECO:0000256" key="1">
    <source>
        <dbReference type="ARBA" id="ARBA00023015"/>
    </source>
</evidence>
<dbReference type="RefSeq" id="WP_397086398.1">
    <property type="nucleotide sequence ID" value="NZ_JBITGY010000008.1"/>
</dbReference>
<comment type="caution">
    <text evidence="5">The sequence shown here is derived from an EMBL/GenBank/DDBJ whole genome shotgun (WGS) entry which is preliminary data.</text>
</comment>
<dbReference type="InterPro" id="IPR011991">
    <property type="entry name" value="ArsR-like_HTH"/>
</dbReference>
<dbReference type="InterPro" id="IPR001845">
    <property type="entry name" value="HTH_ArsR_DNA-bd_dom"/>
</dbReference>
<dbReference type="PANTHER" id="PTHR43132:SF6">
    <property type="entry name" value="HTH-TYPE TRANSCRIPTIONAL REPRESSOR CZRA"/>
    <property type="match status" value="1"/>
</dbReference>
<keyword evidence="2" id="KW-0238">DNA-binding</keyword>
<evidence type="ECO:0000256" key="3">
    <source>
        <dbReference type="ARBA" id="ARBA00023163"/>
    </source>
</evidence>
<dbReference type="Proteomes" id="UP001612741">
    <property type="component" value="Unassembled WGS sequence"/>
</dbReference>
<dbReference type="InterPro" id="IPR051011">
    <property type="entry name" value="Metal_resp_trans_reg"/>
</dbReference>
<keyword evidence="1" id="KW-0805">Transcription regulation</keyword>
<protein>
    <submittedName>
        <fullName evidence="5">ArsR/SmtB family transcription factor</fullName>
    </submittedName>
</protein>
<dbReference type="Gene3D" id="1.10.10.10">
    <property type="entry name" value="Winged helix-like DNA-binding domain superfamily/Winged helix DNA-binding domain"/>
    <property type="match status" value="1"/>
</dbReference>
<proteinExistence type="predicted"/>
<evidence type="ECO:0000259" key="4">
    <source>
        <dbReference type="SMART" id="SM00418"/>
    </source>
</evidence>
<sequence length="317" mass="34356">MAYLECTPEDLTKTRFALSPMSQAIGALGALGGRVVPGIAQWTARVREPYRRLRAVTPVLRALDELMQFTTYVPDFFSVPPEGMETTFQQEVRAVRAITDERAVADLRLAYGARPVDPVLTAPGVAVRVADALALLWDAVLADDWPRLRALLERDVIMRAGRLSLYGWARVFECLDLDMIDDGSTIRLGRWPGSVHRLGGVGLVLIPNVFGMRCLYLDPPRSYGSTYQALGAAALWESPAPAPALAELLGRGRAAVLQALDGPATTTQLVAQLSMTLGGVGDHLGVLRRAGLVTRARSGRWVLYSRTPMGDALIGPP</sequence>
<feature type="domain" description="HTH arsR-type" evidence="4">
    <location>
        <begin position="247"/>
        <end position="315"/>
    </location>
</feature>
<dbReference type="SUPFAM" id="SSF46785">
    <property type="entry name" value="Winged helix' DNA-binding domain"/>
    <property type="match status" value="1"/>
</dbReference>
<reference evidence="5 6" key="1">
    <citation type="submission" date="2024-10" db="EMBL/GenBank/DDBJ databases">
        <title>The Natural Products Discovery Center: Release of the First 8490 Sequenced Strains for Exploring Actinobacteria Biosynthetic Diversity.</title>
        <authorList>
            <person name="Kalkreuter E."/>
            <person name="Kautsar S.A."/>
            <person name="Yang D."/>
            <person name="Bader C.D."/>
            <person name="Teijaro C.N."/>
            <person name="Fluegel L."/>
            <person name="Davis C.M."/>
            <person name="Simpson J.R."/>
            <person name="Lauterbach L."/>
            <person name="Steele A.D."/>
            <person name="Gui C."/>
            <person name="Meng S."/>
            <person name="Li G."/>
            <person name="Viehrig K."/>
            <person name="Ye F."/>
            <person name="Su P."/>
            <person name="Kiefer A.F."/>
            <person name="Nichols A."/>
            <person name="Cepeda A.J."/>
            <person name="Yan W."/>
            <person name="Fan B."/>
            <person name="Jiang Y."/>
            <person name="Adhikari A."/>
            <person name="Zheng C.-J."/>
            <person name="Schuster L."/>
            <person name="Cowan T.M."/>
            <person name="Smanski M.J."/>
            <person name="Chevrette M.G."/>
            <person name="De Carvalho L.P.S."/>
            <person name="Shen B."/>
        </authorList>
    </citation>
    <scope>NUCLEOTIDE SEQUENCE [LARGE SCALE GENOMIC DNA]</scope>
    <source>
        <strain evidence="5 6">NPDC050545</strain>
    </source>
</reference>
<dbReference type="Pfam" id="PF12840">
    <property type="entry name" value="HTH_20"/>
    <property type="match status" value="1"/>
</dbReference>
<accession>A0ABW7Z0H1</accession>
<keyword evidence="6" id="KW-1185">Reference proteome</keyword>
<dbReference type="CDD" id="cd00090">
    <property type="entry name" value="HTH_ARSR"/>
    <property type="match status" value="1"/>
</dbReference>
<gene>
    <name evidence="5" type="ORF">ACIBG2_30120</name>
</gene>
<evidence type="ECO:0000313" key="5">
    <source>
        <dbReference type="EMBL" id="MFI6501670.1"/>
    </source>
</evidence>
<dbReference type="EMBL" id="JBITGY010000008">
    <property type="protein sequence ID" value="MFI6501670.1"/>
    <property type="molecule type" value="Genomic_DNA"/>
</dbReference>
<organism evidence="5 6">
    <name type="scientific">Nonomuraea typhae</name>
    <dbReference type="NCBI Taxonomy" id="2603600"/>
    <lineage>
        <taxon>Bacteria</taxon>
        <taxon>Bacillati</taxon>
        <taxon>Actinomycetota</taxon>
        <taxon>Actinomycetes</taxon>
        <taxon>Streptosporangiales</taxon>
        <taxon>Streptosporangiaceae</taxon>
        <taxon>Nonomuraea</taxon>
    </lineage>
</organism>
<dbReference type="InterPro" id="IPR036390">
    <property type="entry name" value="WH_DNA-bd_sf"/>
</dbReference>
<dbReference type="PANTHER" id="PTHR43132">
    <property type="entry name" value="ARSENICAL RESISTANCE OPERON REPRESSOR ARSR-RELATED"/>
    <property type="match status" value="1"/>
</dbReference>